<reference evidence="3 4" key="1">
    <citation type="submission" date="2019-06" db="EMBL/GenBank/DDBJ databases">
        <title>A chromosomal-level reference genome of Carpinus fangiana (Coryloideae, Betulaceae).</title>
        <authorList>
            <person name="Yang X."/>
            <person name="Wang Z."/>
            <person name="Zhang L."/>
            <person name="Hao G."/>
            <person name="Liu J."/>
            <person name="Yang Y."/>
        </authorList>
    </citation>
    <scope>NUCLEOTIDE SEQUENCE [LARGE SCALE GENOMIC DNA]</scope>
    <source>
        <strain evidence="3">Cfa_2016G</strain>
        <tissue evidence="3">Leaf</tissue>
    </source>
</reference>
<dbReference type="InterPro" id="IPR008271">
    <property type="entry name" value="Ser/Thr_kinase_AS"/>
</dbReference>
<evidence type="ECO:0000259" key="2">
    <source>
        <dbReference type="PROSITE" id="PS50011"/>
    </source>
</evidence>
<dbReference type="SUPFAM" id="SSF56112">
    <property type="entry name" value="Protein kinase-like (PK-like)"/>
    <property type="match status" value="1"/>
</dbReference>
<dbReference type="Pfam" id="PF00069">
    <property type="entry name" value="Pkinase"/>
    <property type="match status" value="1"/>
</dbReference>
<dbReference type="InterPro" id="IPR000719">
    <property type="entry name" value="Prot_kinase_dom"/>
</dbReference>
<evidence type="ECO:0000256" key="1">
    <source>
        <dbReference type="ARBA" id="ARBA00008874"/>
    </source>
</evidence>
<feature type="domain" description="Protein kinase" evidence="2">
    <location>
        <begin position="1"/>
        <end position="211"/>
    </location>
</feature>
<dbReference type="Proteomes" id="UP000327013">
    <property type="component" value="Chromosome 3"/>
</dbReference>
<evidence type="ECO:0000313" key="4">
    <source>
        <dbReference type="Proteomes" id="UP000327013"/>
    </source>
</evidence>
<accession>A0A5N6R425</accession>
<dbReference type="GO" id="GO:0005524">
    <property type="term" value="F:ATP binding"/>
    <property type="evidence" value="ECO:0007669"/>
    <property type="project" value="InterPro"/>
</dbReference>
<organism evidence="3 4">
    <name type="scientific">Carpinus fangiana</name>
    <dbReference type="NCBI Taxonomy" id="176857"/>
    <lineage>
        <taxon>Eukaryota</taxon>
        <taxon>Viridiplantae</taxon>
        <taxon>Streptophyta</taxon>
        <taxon>Embryophyta</taxon>
        <taxon>Tracheophyta</taxon>
        <taxon>Spermatophyta</taxon>
        <taxon>Magnoliopsida</taxon>
        <taxon>eudicotyledons</taxon>
        <taxon>Gunneridae</taxon>
        <taxon>Pentapetalae</taxon>
        <taxon>rosids</taxon>
        <taxon>fabids</taxon>
        <taxon>Fagales</taxon>
        <taxon>Betulaceae</taxon>
        <taxon>Carpinus</taxon>
    </lineage>
</organism>
<dbReference type="SMART" id="SM00220">
    <property type="entry name" value="S_TKc"/>
    <property type="match status" value="1"/>
</dbReference>
<dbReference type="InterPro" id="IPR011009">
    <property type="entry name" value="Kinase-like_dom_sf"/>
</dbReference>
<dbReference type="FunFam" id="1.10.510.10:FF:000947">
    <property type="entry name" value="serine/threonine-protein kinase OSR1"/>
    <property type="match status" value="1"/>
</dbReference>
<dbReference type="PROSITE" id="PS50011">
    <property type="entry name" value="PROTEIN_KINASE_DOM"/>
    <property type="match status" value="1"/>
</dbReference>
<keyword evidence="4" id="KW-1185">Reference proteome</keyword>
<gene>
    <name evidence="3" type="ORF">FH972_009152</name>
</gene>
<dbReference type="OrthoDB" id="248923at2759"/>
<proteinExistence type="inferred from homology"/>
<sequence length="488" mass="54919">MLVEHPNLLRAYCSFATGSSLWVVMPYMAGGSCRYIMQSAYPDGFEQPGIATLLYELVKALAHLHAQGLIHRDIKAGNILIDSKGAVKLADFGLVASMFDTGSRQRARKTFAGTPCWMAPEVMQQLHGYDFKADIWSFGITSLELAHAHAPFSKYPPMNLFLMTVQNAPPGLDYHRDKRFSKSFKEIVAACLVKDPVKCPTAEKLLKHRFFKHARSNEFLARGILDGHSPLGERFKMLRREYIRGISAWNFDLEDLKRQAALIQDDDGLDDLALLAEKPSGERLGVIIFIVLVLGSSPALSHVQSREALDDHLLTLQNREDAIHEMGFQNKAWFTIKFADSRPKDTPNSFTNPLSGQPINSMPSTDTYVLVRVQSMLQQNAIQREQIVKLIRYVNQTTGNNIEYAGEPGNDDRLQTSLASARESILQAQVITMEQSIEKLVEELQRWKIKNREAFSSREMVFTSDSMQAHFEICTPKFKSGKAISCFA</sequence>
<protein>
    <recommendedName>
        <fullName evidence="2">Protein kinase domain-containing protein</fullName>
    </recommendedName>
</protein>
<dbReference type="AlphaFoldDB" id="A0A5N6R425"/>
<name>A0A5N6R425_9ROSI</name>
<evidence type="ECO:0000313" key="3">
    <source>
        <dbReference type="EMBL" id="KAE8023461.1"/>
    </source>
</evidence>
<dbReference type="EMBL" id="CM017323">
    <property type="protein sequence ID" value="KAE8023461.1"/>
    <property type="molecule type" value="Genomic_DNA"/>
</dbReference>
<dbReference type="GO" id="GO:0004672">
    <property type="term" value="F:protein kinase activity"/>
    <property type="evidence" value="ECO:0007669"/>
    <property type="project" value="InterPro"/>
</dbReference>
<dbReference type="Gene3D" id="1.10.510.10">
    <property type="entry name" value="Transferase(Phosphotransferase) domain 1"/>
    <property type="match status" value="1"/>
</dbReference>
<dbReference type="GO" id="GO:0043539">
    <property type="term" value="F:protein serine/threonine kinase activator activity"/>
    <property type="evidence" value="ECO:0007669"/>
    <property type="project" value="InterPro"/>
</dbReference>
<comment type="similarity">
    <text evidence="1">Belongs to the protein kinase superfamily. STE Ser/Thr protein kinase family. STE20 subfamily.</text>
</comment>
<dbReference type="PANTHER" id="PTHR48014:SF10">
    <property type="entry name" value="PROTEIN KINASE SUPERFAMILY PROTEIN"/>
    <property type="match status" value="1"/>
</dbReference>
<dbReference type="InterPro" id="IPR047173">
    <property type="entry name" value="STRAD_A/B-like"/>
</dbReference>
<dbReference type="PANTHER" id="PTHR48014">
    <property type="entry name" value="SERINE/THREONINE-PROTEIN KINASE FRAY2"/>
    <property type="match status" value="1"/>
</dbReference>
<dbReference type="PROSITE" id="PS00108">
    <property type="entry name" value="PROTEIN_KINASE_ST"/>
    <property type="match status" value="1"/>
</dbReference>